<accession>A0A2P8G598</accession>
<comment type="caution">
    <text evidence="1">The sequence shown here is derived from an EMBL/GenBank/DDBJ whole genome shotgun (WGS) entry which is preliminary data.</text>
</comment>
<evidence type="ECO:0000313" key="2">
    <source>
        <dbReference type="Proteomes" id="UP000240978"/>
    </source>
</evidence>
<proteinExistence type="predicted"/>
<keyword evidence="2" id="KW-1185">Reference proteome</keyword>
<dbReference type="SUPFAM" id="SSF101898">
    <property type="entry name" value="NHL repeat"/>
    <property type="match status" value="1"/>
</dbReference>
<dbReference type="Proteomes" id="UP000240978">
    <property type="component" value="Unassembled WGS sequence"/>
</dbReference>
<name>A0A2P8G598_9BACT</name>
<organism evidence="1 2">
    <name type="scientific">Chitinophaga ginsengisoli</name>
    <dbReference type="NCBI Taxonomy" id="363837"/>
    <lineage>
        <taxon>Bacteria</taxon>
        <taxon>Pseudomonadati</taxon>
        <taxon>Bacteroidota</taxon>
        <taxon>Chitinophagia</taxon>
        <taxon>Chitinophagales</taxon>
        <taxon>Chitinophagaceae</taxon>
        <taxon>Chitinophaga</taxon>
    </lineage>
</organism>
<dbReference type="EMBL" id="PYGK01000007">
    <property type="protein sequence ID" value="PSL29065.1"/>
    <property type="molecule type" value="Genomic_DNA"/>
</dbReference>
<evidence type="ECO:0008006" key="3">
    <source>
        <dbReference type="Google" id="ProtNLM"/>
    </source>
</evidence>
<dbReference type="OrthoDB" id="636278at2"/>
<reference evidence="1 2" key="1">
    <citation type="submission" date="2018-03" db="EMBL/GenBank/DDBJ databases">
        <title>Genomic Encyclopedia of Archaeal and Bacterial Type Strains, Phase II (KMG-II): from individual species to whole genera.</title>
        <authorList>
            <person name="Goeker M."/>
        </authorList>
    </citation>
    <scope>NUCLEOTIDE SEQUENCE [LARGE SCALE GENOMIC DNA]</scope>
    <source>
        <strain evidence="1 2">DSM 18107</strain>
    </source>
</reference>
<sequence length="312" mass="35654">MKRDLLILSALLSCAIITTYILAKEAEPDRIFTNYKRNYDSLTLQPIDTVLFPGRVSIMKAALGNIYGYVYSKKTIFRYNTDSHHIDSFYSNNGIVTRLEIDANTFYIFDDREDSLTTYGPGKNTSYYLKTRFDTSKKITQLKLREFSTTLDSTIYEFPRFEDGGLSADGFYISHHQQQYYISFYNSTIIQYDETHKSTQLIYTIDHTPPSNIAVPTGNIYTRSSKSVIVNSTAAADDDHLYVLSYVISQDAVKSNYKGPVVDVYSIQSGQYERSFRFPAYQGKPILQLAKSADTLIAAYENNILLFKLTNK</sequence>
<evidence type="ECO:0000313" key="1">
    <source>
        <dbReference type="EMBL" id="PSL29065.1"/>
    </source>
</evidence>
<protein>
    <recommendedName>
        <fullName evidence="3">6-bladed beta-propeller protein</fullName>
    </recommendedName>
</protein>
<dbReference type="RefSeq" id="WP_106603447.1">
    <property type="nucleotide sequence ID" value="NZ_PYGK01000007.1"/>
</dbReference>
<gene>
    <name evidence="1" type="ORF">CLV42_107212</name>
</gene>
<dbReference type="AlphaFoldDB" id="A0A2P8G598"/>